<name>A0A7K0DWW8_9NOCA</name>
<evidence type="ECO:0000313" key="2">
    <source>
        <dbReference type="Proteomes" id="UP000431401"/>
    </source>
</evidence>
<sequence>MRPATTTSTPPDRRCGLRHRLVVVAHDPEQVVRYAGGWLFDQVMAGWMVYALVAERGNRRSLRILGTQVAGLHRLDVALEPGPQALAVDAALYRADPQVRDLVGAARDRGRTEVRLWNAGHSADQDPFEYRLSSAAMAFKAQALVAVGAGARRVDRVEQFHRAAVSATVIPFPSTRSRIAETSKELS</sequence>
<organism evidence="1 2">
    <name type="scientific">Nocardia aurantia</name>
    <dbReference type="NCBI Taxonomy" id="2585199"/>
    <lineage>
        <taxon>Bacteria</taxon>
        <taxon>Bacillati</taxon>
        <taxon>Actinomycetota</taxon>
        <taxon>Actinomycetes</taxon>
        <taxon>Mycobacteriales</taxon>
        <taxon>Nocardiaceae</taxon>
        <taxon>Nocardia</taxon>
    </lineage>
</organism>
<proteinExistence type="predicted"/>
<dbReference type="AlphaFoldDB" id="A0A7K0DWW8"/>
<keyword evidence="2" id="KW-1185">Reference proteome</keyword>
<evidence type="ECO:0000313" key="1">
    <source>
        <dbReference type="EMBL" id="MQY29324.1"/>
    </source>
</evidence>
<reference evidence="1 2" key="1">
    <citation type="submission" date="2019-10" db="EMBL/GenBank/DDBJ databases">
        <title>Nocardia macrotermitis sp. nov. and Nocardia aurantia sp. nov., isolated from the gut of fungus growing-termite Macrotermes natalensis.</title>
        <authorList>
            <person name="Benndorf R."/>
            <person name="Schwitalla J."/>
            <person name="Martin K."/>
            <person name="De Beer W."/>
            <person name="Kaster A.-K."/>
            <person name="Vollmers J."/>
            <person name="Poulsen M."/>
            <person name="Beemelmanns C."/>
        </authorList>
    </citation>
    <scope>NUCLEOTIDE SEQUENCE [LARGE SCALE GENOMIC DNA]</scope>
    <source>
        <strain evidence="1 2">RB56</strain>
    </source>
</reference>
<protein>
    <submittedName>
        <fullName evidence="1">Uncharacterized protein</fullName>
    </submittedName>
</protein>
<dbReference type="EMBL" id="WEGI01000011">
    <property type="protein sequence ID" value="MQY29324.1"/>
    <property type="molecule type" value="Genomic_DNA"/>
</dbReference>
<dbReference type="OrthoDB" id="4555700at2"/>
<dbReference type="Proteomes" id="UP000431401">
    <property type="component" value="Unassembled WGS sequence"/>
</dbReference>
<gene>
    <name evidence="1" type="ORF">NRB56_49140</name>
</gene>
<accession>A0A7K0DWW8</accession>
<comment type="caution">
    <text evidence="1">The sequence shown here is derived from an EMBL/GenBank/DDBJ whole genome shotgun (WGS) entry which is preliminary data.</text>
</comment>
<dbReference type="RefSeq" id="WP_153346140.1">
    <property type="nucleotide sequence ID" value="NZ_WEGI01000011.1"/>
</dbReference>